<feature type="compositionally biased region" description="Basic and acidic residues" evidence="1">
    <location>
        <begin position="137"/>
        <end position="149"/>
    </location>
</feature>
<comment type="caution">
    <text evidence="2">The sequence shown here is derived from an EMBL/GenBank/DDBJ whole genome shotgun (WGS) entry which is preliminary data.</text>
</comment>
<keyword evidence="3" id="KW-1185">Reference proteome</keyword>
<evidence type="ECO:0000313" key="3">
    <source>
        <dbReference type="Proteomes" id="UP000242875"/>
    </source>
</evidence>
<feature type="region of interest" description="Disordered" evidence="1">
    <location>
        <begin position="323"/>
        <end position="370"/>
    </location>
</feature>
<gene>
    <name evidence="2" type="ORF">BZG36_04191</name>
</gene>
<feature type="compositionally biased region" description="Polar residues" evidence="1">
    <location>
        <begin position="582"/>
        <end position="596"/>
    </location>
</feature>
<feature type="region of interest" description="Disordered" evidence="1">
    <location>
        <begin position="137"/>
        <end position="284"/>
    </location>
</feature>
<feature type="compositionally biased region" description="Polar residues" evidence="1">
    <location>
        <begin position="179"/>
        <end position="198"/>
    </location>
</feature>
<accession>A0A261XW71</accession>
<dbReference type="AlphaFoldDB" id="A0A261XW71"/>
<feature type="compositionally biased region" description="Low complexity" evidence="1">
    <location>
        <begin position="327"/>
        <end position="346"/>
    </location>
</feature>
<reference evidence="2 3" key="1">
    <citation type="journal article" date="2017" name="Mycologia">
        <title>Bifiguratus adelaidae, gen. et sp. nov., a new member of Mucoromycotina in endophytic and soil-dwelling habitats.</title>
        <authorList>
            <person name="Torres-Cruz T.J."/>
            <person name="Billingsley Tobias T.L."/>
            <person name="Almatruk M."/>
            <person name="Hesse C."/>
            <person name="Kuske C.R."/>
            <person name="Desiro A."/>
            <person name="Benucci G.M."/>
            <person name="Bonito G."/>
            <person name="Stajich J.E."/>
            <person name="Dunlap C."/>
            <person name="Arnold A.E."/>
            <person name="Porras-Alfaro A."/>
        </authorList>
    </citation>
    <scope>NUCLEOTIDE SEQUENCE [LARGE SCALE GENOMIC DNA]</scope>
    <source>
        <strain evidence="2 3">AZ0501</strain>
    </source>
</reference>
<feature type="region of interest" description="Disordered" evidence="1">
    <location>
        <begin position="563"/>
        <end position="606"/>
    </location>
</feature>
<name>A0A261XW71_9FUNG</name>
<organism evidence="2 3">
    <name type="scientific">Bifiguratus adelaidae</name>
    <dbReference type="NCBI Taxonomy" id="1938954"/>
    <lineage>
        <taxon>Eukaryota</taxon>
        <taxon>Fungi</taxon>
        <taxon>Fungi incertae sedis</taxon>
        <taxon>Mucoromycota</taxon>
        <taxon>Mucoromycotina</taxon>
        <taxon>Endogonomycetes</taxon>
        <taxon>Endogonales</taxon>
        <taxon>Endogonales incertae sedis</taxon>
        <taxon>Bifiguratus</taxon>
    </lineage>
</organism>
<proteinExistence type="predicted"/>
<dbReference type="Proteomes" id="UP000242875">
    <property type="component" value="Unassembled WGS sequence"/>
</dbReference>
<evidence type="ECO:0000256" key="1">
    <source>
        <dbReference type="SAM" id="MobiDB-lite"/>
    </source>
</evidence>
<feature type="compositionally biased region" description="Basic residues" evidence="1">
    <location>
        <begin position="491"/>
        <end position="502"/>
    </location>
</feature>
<feature type="compositionally biased region" description="Polar residues" evidence="1">
    <location>
        <begin position="238"/>
        <end position="251"/>
    </location>
</feature>
<feature type="region of interest" description="Disordered" evidence="1">
    <location>
        <begin position="485"/>
        <end position="529"/>
    </location>
</feature>
<evidence type="ECO:0000313" key="2">
    <source>
        <dbReference type="EMBL" id="OZJ02568.1"/>
    </source>
</evidence>
<protein>
    <submittedName>
        <fullName evidence="2">Uncharacterized protein</fullName>
    </submittedName>
</protein>
<dbReference type="EMBL" id="MVBO01000142">
    <property type="protein sequence ID" value="OZJ02568.1"/>
    <property type="molecule type" value="Genomic_DNA"/>
</dbReference>
<feature type="compositionally biased region" description="Polar residues" evidence="1">
    <location>
        <begin position="265"/>
        <end position="284"/>
    </location>
</feature>
<sequence>MTNTVAWLDAHRNSARIPFQFSGDLMPLFTKFRGHSLQHLPYEILPSASKRYPMESIHYRLESSSDLLDWMSEPELEDRREPKTLHRVRSMDDMPISTYSMKGLGVMPKPGPTLTVVENARDKETIVSGLKEQAQFKEEQEQLFREDHSAQVPSLDEGKDDLSDTSSISDDDVFLDARSSPSNISPDVRTPSNPSTDTSFEDARVESGLTHKRGSRSSELDAPVPSAAPCLDDGVGSSIKNVQGRPTQPNRETFHDLGGAHASLEPSSSPKAASGEDSPSWSHASIQDSFVDERITRSALDHAISPQSVVTVVRGDSKTEVESALCSSTAPTEETSTHSTEPTSYSDTLARPRESSFETNATSPGAWPPRVTELPQQYDYLDEHNHVVEEEMKMRRRIRKRHSIHAMRHPSQALDFPPYPEHHNLGIEALLSPVHFREPPYDPYMEEHHGPLSPFYEYPPVPMMSPLYSPPMPLEYLEELLPDVGPSAPKPIRRRSSRRSRSSNKCTEEVPSRASSLHRRSSNGQSRCNSLALDDTIRFVPINDRSNDSSSSTDSAQRYSYLTQRNRHSGSEQDWNRESSGRVHSNPHQDAINPSTSERRPRQNSARKYDEYDFLNDMLRQNLSVSGGSKPTYAPHARMAPPHPVCPQPIMPSRYPMPRFFSYPVQRMPPPLQYHHYPIRSMGYSTWNGRQSVMHKRW</sequence>
<feature type="compositionally biased region" description="Basic and acidic residues" evidence="1">
    <location>
        <begin position="569"/>
        <end position="581"/>
    </location>
</feature>
<feature type="compositionally biased region" description="Basic and acidic residues" evidence="1">
    <location>
        <begin position="597"/>
        <end position="606"/>
    </location>
</feature>